<dbReference type="HOGENOM" id="CLU_125508_0_0_3"/>
<keyword evidence="1" id="KW-0472">Membrane</keyword>
<gene>
    <name evidence="2" type="ORF">Mic7113_2531</name>
</gene>
<dbReference type="STRING" id="1173027.Mic7113_2531"/>
<proteinExistence type="predicted"/>
<sequence length="136" mass="15229">MIDPLRRLQYLPWRSLLQVSGLTVILVTLAEFLLSLGTLHSSLIRNTLSLLFAPPLGIVIFMAAAVGVGTLAVYLLERFYPQVLINTAILWALIPCLLLFVLIKSLLPIPGLVNLTYPQLFGIIVGVFWKGRPYWR</sequence>
<dbReference type="OrthoDB" id="467942at2"/>
<organism evidence="2 3">
    <name type="scientific">Allocoleopsis franciscana PCC 7113</name>
    <dbReference type="NCBI Taxonomy" id="1173027"/>
    <lineage>
        <taxon>Bacteria</taxon>
        <taxon>Bacillati</taxon>
        <taxon>Cyanobacteriota</taxon>
        <taxon>Cyanophyceae</taxon>
        <taxon>Coleofasciculales</taxon>
        <taxon>Coleofasciculaceae</taxon>
        <taxon>Allocoleopsis</taxon>
        <taxon>Allocoleopsis franciscana</taxon>
    </lineage>
</organism>
<feature type="transmembrane region" description="Helical" evidence="1">
    <location>
        <begin position="83"/>
        <end position="103"/>
    </location>
</feature>
<dbReference type="AlphaFoldDB" id="K9WFL9"/>
<keyword evidence="3" id="KW-1185">Reference proteome</keyword>
<dbReference type="eggNOG" id="ENOG5032WJF">
    <property type="taxonomic scope" value="Bacteria"/>
</dbReference>
<dbReference type="KEGG" id="mic:Mic7113_2531"/>
<reference evidence="2 3" key="1">
    <citation type="submission" date="2012-06" db="EMBL/GenBank/DDBJ databases">
        <title>Finished chromosome of genome of Microcoleus sp. PCC 7113.</title>
        <authorList>
            <consortium name="US DOE Joint Genome Institute"/>
            <person name="Gugger M."/>
            <person name="Coursin T."/>
            <person name="Rippka R."/>
            <person name="Tandeau De Marsac N."/>
            <person name="Huntemann M."/>
            <person name="Wei C.-L."/>
            <person name="Han J."/>
            <person name="Detter J.C."/>
            <person name="Han C."/>
            <person name="Tapia R."/>
            <person name="Chen A."/>
            <person name="Kyrpides N."/>
            <person name="Mavromatis K."/>
            <person name="Markowitz V."/>
            <person name="Szeto E."/>
            <person name="Ivanova N."/>
            <person name="Pagani I."/>
            <person name="Pati A."/>
            <person name="Goodwin L."/>
            <person name="Nordberg H.P."/>
            <person name="Cantor M.N."/>
            <person name="Hua S.X."/>
            <person name="Woyke T."/>
            <person name="Kerfeld C.A."/>
        </authorList>
    </citation>
    <scope>NUCLEOTIDE SEQUENCE [LARGE SCALE GENOMIC DNA]</scope>
    <source>
        <strain evidence="2 3">PCC 7113</strain>
    </source>
</reference>
<keyword evidence="1" id="KW-1133">Transmembrane helix</keyword>
<dbReference type="RefSeq" id="WP_015182476.1">
    <property type="nucleotide sequence ID" value="NC_019738.1"/>
</dbReference>
<dbReference type="PATRIC" id="fig|1173027.3.peg.2769"/>
<evidence type="ECO:0000313" key="2">
    <source>
        <dbReference type="EMBL" id="AFZ18327.1"/>
    </source>
</evidence>
<keyword evidence="1" id="KW-0812">Transmembrane</keyword>
<dbReference type="Proteomes" id="UP000010471">
    <property type="component" value="Chromosome"/>
</dbReference>
<feature type="transmembrane region" description="Helical" evidence="1">
    <location>
        <begin position="16"/>
        <end position="36"/>
    </location>
</feature>
<protein>
    <recommendedName>
        <fullName evidence="4">Peptide chain release factor 1</fullName>
    </recommendedName>
</protein>
<feature type="transmembrane region" description="Helical" evidence="1">
    <location>
        <begin position="109"/>
        <end position="129"/>
    </location>
</feature>
<evidence type="ECO:0000256" key="1">
    <source>
        <dbReference type="SAM" id="Phobius"/>
    </source>
</evidence>
<name>K9WFL9_9CYAN</name>
<dbReference type="EMBL" id="CP003630">
    <property type="protein sequence ID" value="AFZ18327.1"/>
    <property type="molecule type" value="Genomic_DNA"/>
</dbReference>
<feature type="transmembrane region" description="Helical" evidence="1">
    <location>
        <begin position="56"/>
        <end position="76"/>
    </location>
</feature>
<evidence type="ECO:0000313" key="3">
    <source>
        <dbReference type="Proteomes" id="UP000010471"/>
    </source>
</evidence>
<accession>K9WFL9</accession>
<evidence type="ECO:0008006" key="4">
    <source>
        <dbReference type="Google" id="ProtNLM"/>
    </source>
</evidence>